<feature type="compositionally biased region" description="Basic and acidic residues" evidence="1">
    <location>
        <begin position="1"/>
        <end position="17"/>
    </location>
</feature>
<feature type="region of interest" description="Disordered" evidence="1">
    <location>
        <begin position="1"/>
        <end position="23"/>
    </location>
</feature>
<proteinExistence type="predicted"/>
<dbReference type="AlphaFoldDB" id="A0AAD6ZTB1"/>
<dbReference type="Proteomes" id="UP001218218">
    <property type="component" value="Unassembled WGS sequence"/>
</dbReference>
<evidence type="ECO:0000313" key="2">
    <source>
        <dbReference type="EMBL" id="KAJ7337600.1"/>
    </source>
</evidence>
<keyword evidence="3" id="KW-1185">Reference proteome</keyword>
<name>A0AAD6ZTB1_9AGAR</name>
<gene>
    <name evidence="2" type="ORF">DFH08DRAFT_812922</name>
</gene>
<protein>
    <submittedName>
        <fullName evidence="2">Uncharacterized protein</fullName>
    </submittedName>
</protein>
<evidence type="ECO:0000313" key="3">
    <source>
        <dbReference type="Proteomes" id="UP001218218"/>
    </source>
</evidence>
<organism evidence="2 3">
    <name type="scientific">Mycena albidolilacea</name>
    <dbReference type="NCBI Taxonomy" id="1033008"/>
    <lineage>
        <taxon>Eukaryota</taxon>
        <taxon>Fungi</taxon>
        <taxon>Dikarya</taxon>
        <taxon>Basidiomycota</taxon>
        <taxon>Agaricomycotina</taxon>
        <taxon>Agaricomycetes</taxon>
        <taxon>Agaricomycetidae</taxon>
        <taxon>Agaricales</taxon>
        <taxon>Marasmiineae</taxon>
        <taxon>Mycenaceae</taxon>
        <taxon>Mycena</taxon>
    </lineage>
</organism>
<sequence>MGSTARWKEGRGREHKSQQSQLSDFVTCSTDADPNCQLTTLSRAGQGREIEALDLKKEQHGQLGMDLFASDGVELQLRQVEQYYWSSTRWAMHMLHDLAQDLTQDGSITGTDVGLKGPCNANWQLWFKGVVNGLRSESVQQYSRDRKVVKEATIYVLRFYFSLTAYGMLGTPPVQYVANVGITNLNTFIRVIALWCWTWQCLAQTPHWCTPARFGAYQGGFH</sequence>
<reference evidence="2" key="1">
    <citation type="submission" date="2023-03" db="EMBL/GenBank/DDBJ databases">
        <title>Massive genome expansion in bonnet fungi (Mycena s.s.) driven by repeated elements and novel gene families across ecological guilds.</title>
        <authorList>
            <consortium name="Lawrence Berkeley National Laboratory"/>
            <person name="Harder C.B."/>
            <person name="Miyauchi S."/>
            <person name="Viragh M."/>
            <person name="Kuo A."/>
            <person name="Thoen E."/>
            <person name="Andreopoulos B."/>
            <person name="Lu D."/>
            <person name="Skrede I."/>
            <person name="Drula E."/>
            <person name="Henrissat B."/>
            <person name="Morin E."/>
            <person name="Kohler A."/>
            <person name="Barry K."/>
            <person name="LaButti K."/>
            <person name="Morin E."/>
            <person name="Salamov A."/>
            <person name="Lipzen A."/>
            <person name="Mereny Z."/>
            <person name="Hegedus B."/>
            <person name="Baldrian P."/>
            <person name="Stursova M."/>
            <person name="Weitz H."/>
            <person name="Taylor A."/>
            <person name="Grigoriev I.V."/>
            <person name="Nagy L.G."/>
            <person name="Martin F."/>
            <person name="Kauserud H."/>
        </authorList>
    </citation>
    <scope>NUCLEOTIDE SEQUENCE</scope>
    <source>
        <strain evidence="2">CBHHK002</strain>
    </source>
</reference>
<dbReference type="EMBL" id="JARIHO010000029">
    <property type="protein sequence ID" value="KAJ7337600.1"/>
    <property type="molecule type" value="Genomic_DNA"/>
</dbReference>
<comment type="caution">
    <text evidence="2">The sequence shown here is derived from an EMBL/GenBank/DDBJ whole genome shotgun (WGS) entry which is preliminary data.</text>
</comment>
<accession>A0AAD6ZTB1</accession>
<evidence type="ECO:0000256" key="1">
    <source>
        <dbReference type="SAM" id="MobiDB-lite"/>
    </source>
</evidence>